<dbReference type="AlphaFoldDB" id="A0A6C0IYY3"/>
<accession>A0A6C0IYY3</accession>
<dbReference type="InterPro" id="IPR011335">
    <property type="entry name" value="Restrct_endonuc-II-like"/>
</dbReference>
<dbReference type="EMBL" id="MN740283">
    <property type="protein sequence ID" value="QHT97790.1"/>
    <property type="molecule type" value="Genomic_DNA"/>
</dbReference>
<evidence type="ECO:0000313" key="1">
    <source>
        <dbReference type="EMBL" id="QHT97790.1"/>
    </source>
</evidence>
<organism evidence="1">
    <name type="scientific">viral metagenome</name>
    <dbReference type="NCBI Taxonomy" id="1070528"/>
    <lineage>
        <taxon>unclassified sequences</taxon>
        <taxon>metagenomes</taxon>
        <taxon>organismal metagenomes</taxon>
    </lineage>
</organism>
<name>A0A6C0IYY3_9ZZZZ</name>
<reference evidence="1" key="1">
    <citation type="journal article" date="2020" name="Nature">
        <title>Giant virus diversity and host interactions through global metagenomics.</title>
        <authorList>
            <person name="Schulz F."/>
            <person name="Roux S."/>
            <person name="Paez-Espino D."/>
            <person name="Jungbluth S."/>
            <person name="Walsh D.A."/>
            <person name="Denef V.J."/>
            <person name="McMahon K.D."/>
            <person name="Konstantinidis K.T."/>
            <person name="Eloe-Fadrosh E.A."/>
            <person name="Kyrpides N.C."/>
            <person name="Woyke T."/>
        </authorList>
    </citation>
    <scope>NUCLEOTIDE SEQUENCE</scope>
    <source>
        <strain evidence="1">GVMAG-M-3300025572-1</strain>
    </source>
</reference>
<protein>
    <recommendedName>
        <fullName evidence="2">PD-(D/E)XK endonuclease-like domain-containing protein</fullName>
    </recommendedName>
</protein>
<dbReference type="SUPFAM" id="SSF52980">
    <property type="entry name" value="Restriction endonuclease-like"/>
    <property type="match status" value="1"/>
</dbReference>
<evidence type="ECO:0008006" key="2">
    <source>
        <dbReference type="Google" id="ProtNLM"/>
    </source>
</evidence>
<dbReference type="Gene3D" id="3.90.320.10">
    <property type="match status" value="1"/>
</dbReference>
<dbReference type="InterPro" id="IPR011604">
    <property type="entry name" value="PDDEXK-like_dom_sf"/>
</dbReference>
<sequence length="260" mass="31092">MWARINSHPRDEKIKFYDHLGEDEHVYVIEGAEERPTSVTTLIKKYFPEFDQDAIIAKYYEKWQKYKHPKYFGKTPDEIKIAWEENRIECARLGTELHKTIEAYLNNELEEEPDTKEWGHFKRFWNELLTTKPDYRIYRTEWTIYNEKKTISGSVDAVLMKPNGKVVLLDWKRTKKIESWNDFGHYGLGPFAGLIHCNFVHYSIQLNMYRRILETCYDLEVESMFFVVFHPDNESYLLFEVPDMQALVAPVIDNWPNCEA</sequence>
<proteinExistence type="predicted"/>